<evidence type="ECO:0000313" key="1">
    <source>
        <dbReference type="EMBL" id="KZT03962.1"/>
    </source>
</evidence>
<reference evidence="1 2" key="1">
    <citation type="journal article" date="2016" name="Mol. Biol. Evol.">
        <title>Comparative Genomics of Early-Diverging Mushroom-Forming Fungi Provides Insights into the Origins of Lignocellulose Decay Capabilities.</title>
        <authorList>
            <person name="Nagy L.G."/>
            <person name="Riley R."/>
            <person name="Tritt A."/>
            <person name="Adam C."/>
            <person name="Daum C."/>
            <person name="Floudas D."/>
            <person name="Sun H."/>
            <person name="Yadav J.S."/>
            <person name="Pangilinan J."/>
            <person name="Larsson K.H."/>
            <person name="Matsuura K."/>
            <person name="Barry K."/>
            <person name="Labutti K."/>
            <person name="Kuo R."/>
            <person name="Ohm R.A."/>
            <person name="Bhattacharya S.S."/>
            <person name="Shirouzu T."/>
            <person name="Yoshinaga Y."/>
            <person name="Martin F.M."/>
            <person name="Grigoriev I.V."/>
            <person name="Hibbett D.S."/>
        </authorList>
    </citation>
    <scope>NUCLEOTIDE SEQUENCE [LARGE SCALE GENOMIC DNA]</scope>
    <source>
        <strain evidence="1 2">93-53</strain>
    </source>
</reference>
<dbReference type="AlphaFoldDB" id="A0A165D1J5"/>
<keyword evidence="2" id="KW-1185">Reference proteome</keyword>
<organism evidence="1 2">
    <name type="scientific">Laetiporus sulphureus 93-53</name>
    <dbReference type="NCBI Taxonomy" id="1314785"/>
    <lineage>
        <taxon>Eukaryota</taxon>
        <taxon>Fungi</taxon>
        <taxon>Dikarya</taxon>
        <taxon>Basidiomycota</taxon>
        <taxon>Agaricomycotina</taxon>
        <taxon>Agaricomycetes</taxon>
        <taxon>Polyporales</taxon>
        <taxon>Laetiporus</taxon>
    </lineage>
</organism>
<name>A0A165D1J5_9APHY</name>
<gene>
    <name evidence="1" type="ORF">LAESUDRAFT_321037</name>
</gene>
<protein>
    <submittedName>
        <fullName evidence="1">Uncharacterized protein</fullName>
    </submittedName>
</protein>
<accession>A0A165D1J5</accession>
<dbReference type="RefSeq" id="XP_040761702.1">
    <property type="nucleotide sequence ID" value="XM_040902001.1"/>
</dbReference>
<sequence>MLYVRALVPSIASTKTAQVVNASVAISRAVRPMTHCAAVLICINPLAVAVGRAEACCVIGCSCISLTGVHHGVRPSRREVAALRRSHEARYDKLEFLCQSLWAVSKRSPSTLST</sequence>
<proteinExistence type="predicted"/>
<evidence type="ECO:0000313" key="2">
    <source>
        <dbReference type="Proteomes" id="UP000076871"/>
    </source>
</evidence>
<dbReference type="GeneID" id="63819032"/>
<dbReference type="InParanoid" id="A0A165D1J5"/>
<dbReference type="Proteomes" id="UP000076871">
    <property type="component" value="Unassembled WGS sequence"/>
</dbReference>
<dbReference type="EMBL" id="KV427640">
    <property type="protein sequence ID" value="KZT03962.1"/>
    <property type="molecule type" value="Genomic_DNA"/>
</dbReference>